<proteinExistence type="predicted"/>
<dbReference type="Proteomes" id="UP000828390">
    <property type="component" value="Unassembled WGS sequence"/>
</dbReference>
<reference evidence="1" key="2">
    <citation type="submission" date="2020-11" db="EMBL/GenBank/DDBJ databases">
        <authorList>
            <person name="McCartney M.A."/>
            <person name="Auch B."/>
            <person name="Kono T."/>
            <person name="Mallez S."/>
            <person name="Becker A."/>
            <person name="Gohl D.M."/>
            <person name="Silverstein K.A.T."/>
            <person name="Koren S."/>
            <person name="Bechman K.B."/>
            <person name="Herman A."/>
            <person name="Abrahante J.E."/>
            <person name="Garbe J."/>
        </authorList>
    </citation>
    <scope>NUCLEOTIDE SEQUENCE</scope>
    <source>
        <strain evidence="1">Duluth1</strain>
        <tissue evidence="1">Whole animal</tissue>
    </source>
</reference>
<name>A0A9D4D6P1_DREPO</name>
<accession>A0A9D4D6P1</accession>
<evidence type="ECO:0000313" key="1">
    <source>
        <dbReference type="EMBL" id="KAH3738979.1"/>
    </source>
</evidence>
<protein>
    <submittedName>
        <fullName evidence="1">Uncharacterized protein</fullName>
    </submittedName>
</protein>
<organism evidence="1 2">
    <name type="scientific">Dreissena polymorpha</name>
    <name type="common">Zebra mussel</name>
    <name type="synonym">Mytilus polymorpha</name>
    <dbReference type="NCBI Taxonomy" id="45954"/>
    <lineage>
        <taxon>Eukaryota</taxon>
        <taxon>Metazoa</taxon>
        <taxon>Spiralia</taxon>
        <taxon>Lophotrochozoa</taxon>
        <taxon>Mollusca</taxon>
        <taxon>Bivalvia</taxon>
        <taxon>Autobranchia</taxon>
        <taxon>Heteroconchia</taxon>
        <taxon>Euheterodonta</taxon>
        <taxon>Imparidentia</taxon>
        <taxon>Neoheterodontei</taxon>
        <taxon>Myida</taxon>
        <taxon>Dreissenoidea</taxon>
        <taxon>Dreissenidae</taxon>
        <taxon>Dreissena</taxon>
    </lineage>
</organism>
<dbReference type="EMBL" id="JAIWYP010000011">
    <property type="protein sequence ID" value="KAH3738979.1"/>
    <property type="molecule type" value="Genomic_DNA"/>
</dbReference>
<keyword evidence="2" id="KW-1185">Reference proteome</keyword>
<comment type="caution">
    <text evidence="1">The sequence shown here is derived from an EMBL/GenBank/DDBJ whole genome shotgun (WGS) entry which is preliminary data.</text>
</comment>
<dbReference type="AlphaFoldDB" id="A0A9D4D6P1"/>
<gene>
    <name evidence="1" type="ORF">DPMN_045623</name>
</gene>
<reference evidence="1" key="1">
    <citation type="journal article" date="2019" name="bioRxiv">
        <title>The Genome of the Zebra Mussel, Dreissena polymorpha: A Resource for Invasive Species Research.</title>
        <authorList>
            <person name="McCartney M.A."/>
            <person name="Auch B."/>
            <person name="Kono T."/>
            <person name="Mallez S."/>
            <person name="Zhang Y."/>
            <person name="Obille A."/>
            <person name="Becker A."/>
            <person name="Abrahante J.E."/>
            <person name="Garbe J."/>
            <person name="Badalamenti J.P."/>
            <person name="Herman A."/>
            <person name="Mangelson H."/>
            <person name="Liachko I."/>
            <person name="Sullivan S."/>
            <person name="Sone E.D."/>
            <person name="Koren S."/>
            <person name="Silverstein K.A.T."/>
            <person name="Beckman K.B."/>
            <person name="Gohl D.M."/>
        </authorList>
    </citation>
    <scope>NUCLEOTIDE SEQUENCE</scope>
    <source>
        <strain evidence="1">Duluth1</strain>
        <tissue evidence="1">Whole animal</tissue>
    </source>
</reference>
<evidence type="ECO:0000313" key="2">
    <source>
        <dbReference type="Proteomes" id="UP000828390"/>
    </source>
</evidence>
<sequence>MEKTKQLQACNKFIEHMEAKNAYMRTNYGGVNVEECLARAADFNIKKCQSNCIKCRKMDFELTSKRIAVRNILNEYNALHKRAVLRGLSEESSECTPIRDCKKEMQISEHIDNYWRTRMQRIFRL</sequence>